<dbReference type="SUPFAM" id="SSF55729">
    <property type="entry name" value="Acyl-CoA N-acyltransferases (Nat)"/>
    <property type="match status" value="1"/>
</dbReference>
<dbReference type="OrthoDB" id="9788916at2"/>
<feature type="domain" description="N-acetyltransferase" evidence="1">
    <location>
        <begin position="10"/>
        <end position="173"/>
    </location>
</feature>
<keyword evidence="2" id="KW-0808">Transferase</keyword>
<dbReference type="STRING" id="1346286.SAMN05444362_10695"/>
<accession>A0A1M5BKN4</accession>
<dbReference type="GO" id="GO:0005737">
    <property type="term" value="C:cytoplasm"/>
    <property type="evidence" value="ECO:0007669"/>
    <property type="project" value="TreeGrafter"/>
</dbReference>
<dbReference type="PANTHER" id="PTHR43792:SF9">
    <property type="entry name" value="RIBOSOMAL-PROTEIN-ALANINE ACETYLTRANSFERASE"/>
    <property type="match status" value="1"/>
</dbReference>
<dbReference type="Pfam" id="PF13302">
    <property type="entry name" value="Acetyltransf_3"/>
    <property type="match status" value="1"/>
</dbReference>
<dbReference type="PANTHER" id="PTHR43792">
    <property type="entry name" value="GNAT FAMILY, PUTATIVE (AFU_ORTHOLOGUE AFUA_3G00765)-RELATED-RELATED"/>
    <property type="match status" value="1"/>
</dbReference>
<evidence type="ECO:0000259" key="1">
    <source>
        <dbReference type="PROSITE" id="PS51186"/>
    </source>
</evidence>
<sequence>MFPRLETDRLDLVEINEDHLKDLYTLFSNKEVVRYYNLLPYKSLTDGQKFIDWYRTRFEEKLAIRWGIALKGSRNIIGTIGFNNYTYKHKAQIGYDLQQAYWNKGYISEALNKVIGFGFENLEINRIEAEIMVGNTASEQVLQKLHFTKEGVLRQWMFWNEQYFDIIMYSLLRNEHC</sequence>
<dbReference type="Proteomes" id="UP000184480">
    <property type="component" value="Unassembled WGS sequence"/>
</dbReference>
<keyword evidence="3" id="KW-1185">Reference proteome</keyword>
<evidence type="ECO:0000313" key="2">
    <source>
        <dbReference type="EMBL" id="SHF42762.1"/>
    </source>
</evidence>
<name>A0A1M5BKN4_9BACT</name>
<gene>
    <name evidence="2" type="ORF">SAMN05444362_10695</name>
</gene>
<dbReference type="GO" id="GO:0008999">
    <property type="term" value="F:protein-N-terminal-alanine acetyltransferase activity"/>
    <property type="evidence" value="ECO:0007669"/>
    <property type="project" value="TreeGrafter"/>
</dbReference>
<dbReference type="EMBL" id="FQUC01000006">
    <property type="protein sequence ID" value="SHF42762.1"/>
    <property type="molecule type" value="Genomic_DNA"/>
</dbReference>
<dbReference type="Gene3D" id="3.40.630.30">
    <property type="match status" value="1"/>
</dbReference>
<dbReference type="RefSeq" id="WP_062180264.1">
    <property type="nucleotide sequence ID" value="NZ_BBXL01000009.1"/>
</dbReference>
<dbReference type="AlphaFoldDB" id="A0A1M5BKN4"/>
<organism evidence="2 3">
    <name type="scientific">Dysgonomonas macrotermitis</name>
    <dbReference type="NCBI Taxonomy" id="1346286"/>
    <lineage>
        <taxon>Bacteria</taxon>
        <taxon>Pseudomonadati</taxon>
        <taxon>Bacteroidota</taxon>
        <taxon>Bacteroidia</taxon>
        <taxon>Bacteroidales</taxon>
        <taxon>Dysgonomonadaceae</taxon>
        <taxon>Dysgonomonas</taxon>
    </lineage>
</organism>
<reference evidence="3" key="1">
    <citation type="submission" date="2016-11" db="EMBL/GenBank/DDBJ databases">
        <authorList>
            <person name="Varghese N."/>
            <person name="Submissions S."/>
        </authorList>
    </citation>
    <scope>NUCLEOTIDE SEQUENCE [LARGE SCALE GENOMIC DNA]</scope>
    <source>
        <strain evidence="3">DSM 27370</strain>
    </source>
</reference>
<dbReference type="InterPro" id="IPR000182">
    <property type="entry name" value="GNAT_dom"/>
</dbReference>
<dbReference type="InterPro" id="IPR051531">
    <property type="entry name" value="N-acetyltransferase"/>
</dbReference>
<protein>
    <submittedName>
        <fullName evidence="2">Ribosomal-protein-alanine N-acetyltransferase</fullName>
    </submittedName>
</protein>
<dbReference type="InterPro" id="IPR016181">
    <property type="entry name" value="Acyl_CoA_acyltransferase"/>
</dbReference>
<dbReference type="PROSITE" id="PS51186">
    <property type="entry name" value="GNAT"/>
    <property type="match status" value="1"/>
</dbReference>
<evidence type="ECO:0000313" key="3">
    <source>
        <dbReference type="Proteomes" id="UP000184480"/>
    </source>
</evidence>
<proteinExistence type="predicted"/>